<proteinExistence type="predicted"/>
<dbReference type="InterPro" id="IPR010359">
    <property type="entry name" value="IrrE_HExxH"/>
</dbReference>
<feature type="domain" description="IrrE N-terminal-like" evidence="1">
    <location>
        <begin position="192"/>
        <end position="318"/>
    </location>
</feature>
<dbReference type="Gene3D" id="1.10.10.2910">
    <property type="match status" value="1"/>
</dbReference>
<dbReference type="PANTHER" id="PTHR43236">
    <property type="entry name" value="ANTITOXIN HIGA1"/>
    <property type="match status" value="1"/>
</dbReference>
<evidence type="ECO:0000313" key="2">
    <source>
        <dbReference type="EMBL" id="QKD80084.1"/>
    </source>
</evidence>
<evidence type="ECO:0000259" key="1">
    <source>
        <dbReference type="Pfam" id="PF06114"/>
    </source>
</evidence>
<keyword evidence="3" id="KW-1185">Reference proteome</keyword>
<dbReference type="PANTHER" id="PTHR43236:SF2">
    <property type="entry name" value="BLL0069 PROTEIN"/>
    <property type="match status" value="1"/>
</dbReference>
<gene>
    <name evidence="2" type="ORF">HPC72_07505</name>
</gene>
<dbReference type="Pfam" id="PF06114">
    <property type="entry name" value="Peptidase_M78"/>
    <property type="match status" value="1"/>
</dbReference>
<name>A0A6M8B0L7_9ACTO</name>
<reference evidence="2 3" key="1">
    <citation type="submission" date="2020-05" db="EMBL/GenBank/DDBJ databases">
        <title>Actinomyces sp. zg-325.</title>
        <authorList>
            <person name="Yang C."/>
        </authorList>
    </citation>
    <scope>NUCLEOTIDE SEQUENCE [LARGE SCALE GENOMIC DNA]</scope>
    <source>
        <strain evidence="3">zg-325</strain>
    </source>
</reference>
<protein>
    <submittedName>
        <fullName evidence="2">ImmA/IrrE family metallo-endopeptidase</fullName>
    </submittedName>
</protein>
<organism evidence="2 3">
    <name type="scientific">Actinomyces marmotae</name>
    <dbReference type="NCBI Taxonomy" id="2737173"/>
    <lineage>
        <taxon>Bacteria</taxon>
        <taxon>Bacillati</taxon>
        <taxon>Actinomycetota</taxon>
        <taxon>Actinomycetes</taxon>
        <taxon>Actinomycetales</taxon>
        <taxon>Actinomycetaceae</taxon>
        <taxon>Actinomyces</taxon>
    </lineage>
</organism>
<dbReference type="KEGG" id="amam:HPC72_07505"/>
<evidence type="ECO:0000313" key="3">
    <source>
        <dbReference type="Proteomes" id="UP000504752"/>
    </source>
</evidence>
<dbReference type="AlphaFoldDB" id="A0A6M8B0L7"/>
<sequence length="408" mass="45679">MPPLTRSTSEVWGTLVREAEHRGGAVATIRVDVAPDLLRWAVRRARWDEETVRQRAPKFDAWIDGTDQPTLKQIEEFANRTHTPFGLLFLPEPPVEDLPIPDMRTMRDTGIDEPSADLLETIYLCQRRQDWYRDEALDSGAIPLGFVGSATLSTPVEEAAARIRSALHLDERSVRKRSEAMTDLIARTETIGVLVMVNGVVGANTHRRLDPEEFRGFVLADDVAPLIFVNGADTKAAQIFTLVHELAHLWLGHSALSDAAADAQGGQDEERWCNQVAAEALVPLNSLRAQWDGTYGEDELDRLADRYQVSTLVVLARLRDAGDLTWDEYMARYDAERLRVSDLMKMSRDRGGGGDYYNTQIRRLGRSFTRAVVSSALEGRMTYRDAYRLLGTVKHSTFEGLAEKVGVA</sequence>
<dbReference type="Proteomes" id="UP000504752">
    <property type="component" value="Chromosome"/>
</dbReference>
<dbReference type="InterPro" id="IPR052345">
    <property type="entry name" value="Rad_response_metalloprotease"/>
</dbReference>
<dbReference type="EMBL" id="CP053642">
    <property type="protein sequence ID" value="QKD80084.1"/>
    <property type="molecule type" value="Genomic_DNA"/>
</dbReference>
<accession>A0A6M8B0L7</accession>